<dbReference type="InterPro" id="IPR027417">
    <property type="entry name" value="P-loop_NTPase"/>
</dbReference>
<gene>
    <name evidence="5" type="ORF">W822_07220</name>
</gene>
<dbReference type="RefSeq" id="WP_024004424.1">
    <property type="nucleotide sequence ID" value="NZ_KI650979.1"/>
</dbReference>
<keyword evidence="1" id="KW-1003">Cell membrane</keyword>
<feature type="domain" description="ABC transporter" evidence="4">
    <location>
        <begin position="7"/>
        <end position="239"/>
    </location>
</feature>
<dbReference type="PANTHER" id="PTHR42794">
    <property type="entry name" value="HEMIN IMPORT ATP-BINDING PROTEIN HMUV"/>
    <property type="match status" value="1"/>
</dbReference>
<comment type="caution">
    <text evidence="5">The sequence shown here is derived from an EMBL/GenBank/DDBJ whole genome shotgun (WGS) entry which is preliminary data.</text>
</comment>
<keyword evidence="3 5" id="KW-0067">ATP-binding</keyword>
<dbReference type="Pfam" id="PF00005">
    <property type="entry name" value="ABC_tran"/>
    <property type="match status" value="1"/>
</dbReference>
<organism evidence="5 6">
    <name type="scientific">Advenella kashmirensis W13003</name>
    <dbReference type="NCBI Taxonomy" id="1424334"/>
    <lineage>
        <taxon>Bacteria</taxon>
        <taxon>Pseudomonadati</taxon>
        <taxon>Pseudomonadota</taxon>
        <taxon>Betaproteobacteria</taxon>
        <taxon>Burkholderiales</taxon>
        <taxon>Alcaligenaceae</taxon>
    </lineage>
</organism>
<dbReference type="InterPro" id="IPR003593">
    <property type="entry name" value="AAA+_ATPase"/>
</dbReference>
<dbReference type="Gene3D" id="3.40.50.300">
    <property type="entry name" value="P-loop containing nucleotide triphosphate hydrolases"/>
    <property type="match status" value="1"/>
</dbReference>
<evidence type="ECO:0000256" key="3">
    <source>
        <dbReference type="ARBA" id="ARBA00022840"/>
    </source>
</evidence>
<dbReference type="PANTHER" id="PTHR42794:SF2">
    <property type="entry name" value="ABC TRANSPORTER ATP-BINDING PROTEIN"/>
    <property type="match status" value="1"/>
</dbReference>
<reference evidence="5 6" key="1">
    <citation type="journal article" date="2014" name="Genome Announc.">
        <title>Draft Genome Sequence of Advenella kashmirensis Strain W13003, a Polycyclic Aromatic Hydrocarbon-Degrading Bacterium.</title>
        <authorList>
            <person name="Wang X."/>
            <person name="Jin D."/>
            <person name="Zhou L."/>
            <person name="Wu L."/>
            <person name="An W."/>
            <person name="Zhao L."/>
        </authorList>
    </citation>
    <scope>NUCLEOTIDE SEQUENCE [LARGE SCALE GENOMIC DNA]</scope>
    <source>
        <strain evidence="5 6">W13003</strain>
    </source>
</reference>
<dbReference type="SMART" id="SM00382">
    <property type="entry name" value="AAA"/>
    <property type="match status" value="1"/>
</dbReference>
<dbReference type="PROSITE" id="PS50893">
    <property type="entry name" value="ABC_TRANSPORTER_2"/>
    <property type="match status" value="1"/>
</dbReference>
<dbReference type="GO" id="GO:0005524">
    <property type="term" value="F:ATP binding"/>
    <property type="evidence" value="ECO:0007669"/>
    <property type="project" value="UniProtKB-KW"/>
</dbReference>
<proteinExistence type="predicted"/>
<protein>
    <submittedName>
        <fullName evidence="5">Iron ABC transporter ATP-binding protein</fullName>
    </submittedName>
</protein>
<dbReference type="eggNOG" id="COG1120">
    <property type="taxonomic scope" value="Bacteria"/>
</dbReference>
<dbReference type="SUPFAM" id="SSF52540">
    <property type="entry name" value="P-loop containing nucleoside triphosphate hydrolases"/>
    <property type="match status" value="1"/>
</dbReference>
<dbReference type="PROSITE" id="PS00211">
    <property type="entry name" value="ABC_TRANSPORTER_1"/>
    <property type="match status" value="1"/>
</dbReference>
<dbReference type="PATRIC" id="fig|1424334.3.peg.1441"/>
<sequence length="273" mass="29991">MSAAPTLQIKQLRVRYRQREVLAGVDLGCIRPGELIALVGPNAAGKSTLLKAIAGLVPATGHIRYGDDDWSGWPVGRRVEHIGFMPQSTPESSNLTVLEATLVALRCTRLGARKSDELEALRTIEHLGIGELALRPLHELSGGQRQLAALAQAVVRNSPILLLDEPVSALDLAHQWQVMHVARRLADENRIVIVVLHDLALAAQWADRIAILHQQKIHSLGTPNDTITDKTLEQVWGVRARVRVCEQGRPFVLVDAIAPQANPLSEQRQDDTR</sequence>
<accession>V8QTH2</accession>
<dbReference type="GO" id="GO:0016887">
    <property type="term" value="F:ATP hydrolysis activity"/>
    <property type="evidence" value="ECO:0007669"/>
    <property type="project" value="InterPro"/>
</dbReference>
<dbReference type="STRING" id="1424334.W822_07220"/>
<dbReference type="InterPro" id="IPR003439">
    <property type="entry name" value="ABC_transporter-like_ATP-bd"/>
</dbReference>
<keyword evidence="6" id="KW-1185">Reference proteome</keyword>
<keyword evidence="1" id="KW-0472">Membrane</keyword>
<evidence type="ECO:0000256" key="2">
    <source>
        <dbReference type="ARBA" id="ARBA00022741"/>
    </source>
</evidence>
<dbReference type="InterPro" id="IPR017871">
    <property type="entry name" value="ABC_transporter-like_CS"/>
</dbReference>
<keyword evidence="2" id="KW-0547">Nucleotide-binding</keyword>
<evidence type="ECO:0000259" key="4">
    <source>
        <dbReference type="PROSITE" id="PS50893"/>
    </source>
</evidence>
<name>V8QTH2_9BURK</name>
<dbReference type="EMBL" id="AYXT01000009">
    <property type="protein sequence ID" value="ETF02638.1"/>
    <property type="molecule type" value="Genomic_DNA"/>
</dbReference>
<dbReference type="OrthoDB" id="5296765at2"/>
<dbReference type="Proteomes" id="UP000018733">
    <property type="component" value="Unassembled WGS sequence"/>
</dbReference>
<evidence type="ECO:0000313" key="5">
    <source>
        <dbReference type="EMBL" id="ETF02638.1"/>
    </source>
</evidence>
<dbReference type="AlphaFoldDB" id="V8QTH2"/>
<evidence type="ECO:0000313" key="6">
    <source>
        <dbReference type="Proteomes" id="UP000018733"/>
    </source>
</evidence>
<dbReference type="HOGENOM" id="CLU_000604_1_11_4"/>
<evidence type="ECO:0000256" key="1">
    <source>
        <dbReference type="ARBA" id="ARBA00022475"/>
    </source>
</evidence>
<dbReference type="CDD" id="cd03214">
    <property type="entry name" value="ABC_Iron-Siderophores_B12_Hemin"/>
    <property type="match status" value="1"/>
</dbReference>